<protein>
    <submittedName>
        <fullName evidence="1">Uncharacterized protein</fullName>
    </submittedName>
</protein>
<gene>
    <name evidence="1" type="ORF">E1B28_003850</name>
</gene>
<proteinExistence type="predicted"/>
<dbReference type="KEGG" id="more:E1B28_003850"/>
<keyword evidence="2" id="KW-1185">Reference proteome</keyword>
<dbReference type="EMBL" id="CM032182">
    <property type="protein sequence ID" value="KAG7096409.1"/>
    <property type="molecule type" value="Genomic_DNA"/>
</dbReference>
<accession>A0A9P7UXC9</accession>
<dbReference type="GeneID" id="66072926"/>
<name>A0A9P7UXC9_9AGAR</name>
<comment type="caution">
    <text evidence="1">The sequence shown here is derived from an EMBL/GenBank/DDBJ whole genome shotgun (WGS) entry which is preliminary data.</text>
</comment>
<dbReference type="AlphaFoldDB" id="A0A9P7UXC9"/>
<sequence length="106" mass="11902">MIPSAPSREVSVSVANVITKQPSNPGHIEAVHSATILIVVYQNNNNCNLEPSNVGPKLREWTTEAGDPNLPSLEQRFRRSHSVIVSCRWFRNTARILAAERKDWIN</sequence>
<evidence type="ECO:0000313" key="1">
    <source>
        <dbReference type="EMBL" id="KAG7096409.1"/>
    </source>
</evidence>
<organism evidence="1 2">
    <name type="scientific">Marasmius oreades</name>
    <name type="common">fairy-ring Marasmius</name>
    <dbReference type="NCBI Taxonomy" id="181124"/>
    <lineage>
        <taxon>Eukaryota</taxon>
        <taxon>Fungi</taxon>
        <taxon>Dikarya</taxon>
        <taxon>Basidiomycota</taxon>
        <taxon>Agaricomycotina</taxon>
        <taxon>Agaricomycetes</taxon>
        <taxon>Agaricomycetidae</taxon>
        <taxon>Agaricales</taxon>
        <taxon>Marasmiineae</taxon>
        <taxon>Marasmiaceae</taxon>
        <taxon>Marasmius</taxon>
    </lineage>
</organism>
<evidence type="ECO:0000313" key="2">
    <source>
        <dbReference type="Proteomes" id="UP001049176"/>
    </source>
</evidence>
<reference evidence="1" key="1">
    <citation type="journal article" date="2021" name="Genome Biol. Evol.">
        <title>The assembled and annotated genome of the fairy-ring fungus Marasmius oreades.</title>
        <authorList>
            <person name="Hiltunen M."/>
            <person name="Ament-Velasquez S.L."/>
            <person name="Johannesson H."/>
        </authorList>
    </citation>
    <scope>NUCLEOTIDE SEQUENCE</scope>
    <source>
        <strain evidence="1">03SP1</strain>
    </source>
</reference>
<dbReference type="RefSeq" id="XP_043012879.1">
    <property type="nucleotide sequence ID" value="XM_043148287.1"/>
</dbReference>
<dbReference type="Proteomes" id="UP001049176">
    <property type="component" value="Chromosome 2"/>
</dbReference>